<sequence length="302" mass="33465">MSFYDPICFDPSGGFHNQILDDGTLYDPDIKHVVGTCRFTVNFALCARLLGFGDKGREHFLEMAKHGINFLTEHHWDPTSAGFNWVLKRQVSGDVVNFVVDDGEKWGYAVAFGLLACANAKLAGVEGMDEALERALSCVETFKDGSTGLFLDSFNSTMTVKSNYRGQNSNMHMCEALIAAFEATGERKHLNAAAAIAKKLTVELSAGCGWVNEHYDEDWVPDPEKNKDADPSSEEYIFRPPGFQPGHSMEWAKLLVLLDSHSSGQYGWMLETAKGLFRETVKCGWHDKGGLVYLVEKSGDET</sequence>
<accession>A0A9W7L656</accession>
<comment type="caution">
    <text evidence="10">The sequence shown here is derived from an EMBL/GenBank/DDBJ whole genome shotgun (WGS) entry which is preliminary data.</text>
</comment>
<dbReference type="EC" id="5.1.3.8" evidence="2"/>
<dbReference type="GO" id="GO:0005975">
    <property type="term" value="P:carbohydrate metabolic process"/>
    <property type="evidence" value="ECO:0007669"/>
    <property type="project" value="InterPro"/>
</dbReference>
<name>A0A9W7L656_9STRA</name>
<evidence type="ECO:0000256" key="4">
    <source>
        <dbReference type="ARBA" id="ARBA00023235"/>
    </source>
</evidence>
<evidence type="ECO:0000256" key="9">
    <source>
        <dbReference type="ARBA" id="ARBA00046544"/>
    </source>
</evidence>
<comment type="similarity">
    <text evidence="1">Belongs to the N-acylglucosamine 2-epimerase family.</text>
</comment>
<reference evidence="10" key="1">
    <citation type="submission" date="2022-07" db="EMBL/GenBank/DDBJ databases">
        <title>Genome analysis of Parmales, a sister group of diatoms, reveals the evolutionary specialization of diatoms from phago-mixotrophs to photoautotrophs.</title>
        <authorList>
            <person name="Ban H."/>
            <person name="Sato S."/>
            <person name="Yoshikawa S."/>
            <person name="Kazumasa Y."/>
            <person name="Nakamura Y."/>
            <person name="Ichinomiya M."/>
            <person name="Saitoh K."/>
            <person name="Sato N."/>
            <person name="Blanc-Mathieu R."/>
            <person name="Endo H."/>
            <person name="Kuwata A."/>
            <person name="Ogata H."/>
        </authorList>
    </citation>
    <scope>NUCLEOTIDE SEQUENCE</scope>
</reference>
<evidence type="ECO:0000256" key="7">
    <source>
        <dbReference type="ARBA" id="ARBA00033215"/>
    </source>
</evidence>
<comment type="subunit">
    <text evidence="9">Homodimer. Forms a heterodimer with renin and inhibits its activity.</text>
</comment>
<evidence type="ECO:0000256" key="6">
    <source>
        <dbReference type="ARBA" id="ARBA00031909"/>
    </source>
</evidence>
<organism evidence="10 11">
    <name type="scientific">Triparma retinervis</name>
    <dbReference type="NCBI Taxonomy" id="2557542"/>
    <lineage>
        <taxon>Eukaryota</taxon>
        <taxon>Sar</taxon>
        <taxon>Stramenopiles</taxon>
        <taxon>Ochrophyta</taxon>
        <taxon>Bolidophyceae</taxon>
        <taxon>Parmales</taxon>
        <taxon>Triparmaceae</taxon>
        <taxon>Triparma</taxon>
    </lineage>
</organism>
<evidence type="ECO:0000256" key="8">
    <source>
        <dbReference type="ARBA" id="ARBA00034243"/>
    </source>
</evidence>
<keyword evidence="4" id="KW-0413">Isomerase</keyword>
<dbReference type="EMBL" id="BRXZ01007721">
    <property type="protein sequence ID" value="GMI32915.1"/>
    <property type="molecule type" value="Genomic_DNA"/>
</dbReference>
<dbReference type="Gene3D" id="1.50.10.10">
    <property type="match status" value="1"/>
</dbReference>
<dbReference type="GO" id="GO:0050121">
    <property type="term" value="F:N-acylglucosamine 2-epimerase activity"/>
    <property type="evidence" value="ECO:0007669"/>
    <property type="project" value="UniProtKB-EC"/>
</dbReference>
<evidence type="ECO:0000313" key="11">
    <source>
        <dbReference type="Proteomes" id="UP001165082"/>
    </source>
</evidence>
<evidence type="ECO:0000256" key="5">
    <source>
        <dbReference type="ARBA" id="ARBA00031608"/>
    </source>
</evidence>
<evidence type="ECO:0000256" key="2">
    <source>
        <dbReference type="ARBA" id="ARBA00013176"/>
    </source>
</evidence>
<evidence type="ECO:0000313" key="10">
    <source>
        <dbReference type="EMBL" id="GMI32915.1"/>
    </source>
</evidence>
<dbReference type="Proteomes" id="UP001165082">
    <property type="component" value="Unassembled WGS sequence"/>
</dbReference>
<dbReference type="SUPFAM" id="SSF48208">
    <property type="entry name" value="Six-hairpin glycosidases"/>
    <property type="match status" value="1"/>
</dbReference>
<dbReference type="PANTHER" id="PTHR15108">
    <property type="entry name" value="N-ACYLGLUCOSAMINE-2-EPIMERASE"/>
    <property type="match status" value="1"/>
</dbReference>
<evidence type="ECO:0000256" key="3">
    <source>
        <dbReference type="ARBA" id="ARBA00014959"/>
    </source>
</evidence>
<dbReference type="OrthoDB" id="414129at2759"/>
<evidence type="ECO:0000256" key="1">
    <source>
        <dbReference type="ARBA" id="ARBA00008558"/>
    </source>
</evidence>
<dbReference type="InterPro" id="IPR010819">
    <property type="entry name" value="AGE/CE"/>
</dbReference>
<proteinExistence type="inferred from homology"/>
<dbReference type="InterPro" id="IPR012341">
    <property type="entry name" value="6hp_glycosidase-like_sf"/>
</dbReference>
<dbReference type="InterPro" id="IPR008928">
    <property type="entry name" value="6-hairpin_glycosidase_sf"/>
</dbReference>
<comment type="catalytic activity">
    <reaction evidence="8">
        <text>an N-acyl-D-glucosamine = an N-acyl-D-mannosamine</text>
        <dbReference type="Rhea" id="RHEA:19033"/>
        <dbReference type="ChEBI" id="CHEBI:16062"/>
        <dbReference type="ChEBI" id="CHEBI:17274"/>
        <dbReference type="EC" id="5.1.3.8"/>
    </reaction>
    <physiologicalReaction direction="left-to-right" evidence="8">
        <dbReference type="Rhea" id="RHEA:19034"/>
    </physiologicalReaction>
    <physiologicalReaction direction="right-to-left" evidence="8">
        <dbReference type="Rhea" id="RHEA:19035"/>
    </physiologicalReaction>
</comment>
<dbReference type="AlphaFoldDB" id="A0A9W7L656"/>
<keyword evidence="11" id="KW-1185">Reference proteome</keyword>
<gene>
    <name evidence="10" type="ORF">TrRE_jg1254</name>
</gene>
<protein>
    <recommendedName>
        <fullName evidence="3">N-acylglucosamine 2-epimerase</fullName>
        <ecNumber evidence="2">5.1.3.8</ecNumber>
    </recommendedName>
    <alternativeName>
        <fullName evidence="7">GlcNAc 2-epimerase</fullName>
    </alternativeName>
    <alternativeName>
        <fullName evidence="5">N-acetyl-D-glucosamine 2-epimerase</fullName>
    </alternativeName>
    <alternativeName>
        <fullName evidence="6">Renin-binding protein</fullName>
    </alternativeName>
</protein>
<dbReference type="Pfam" id="PF07221">
    <property type="entry name" value="GlcNAc_2-epim"/>
    <property type="match status" value="1"/>
</dbReference>